<evidence type="ECO:0000313" key="1">
    <source>
        <dbReference type="EMBL" id="KAK3245068.1"/>
    </source>
</evidence>
<comment type="caution">
    <text evidence="1">The sequence shown here is derived from an EMBL/GenBank/DDBJ whole genome shotgun (WGS) entry which is preliminary data.</text>
</comment>
<gene>
    <name evidence="1" type="ORF">CYMTET_45344</name>
</gene>
<keyword evidence="2" id="KW-1185">Reference proteome</keyword>
<dbReference type="EMBL" id="LGRX02031046">
    <property type="protein sequence ID" value="KAK3245068.1"/>
    <property type="molecule type" value="Genomic_DNA"/>
</dbReference>
<proteinExistence type="predicted"/>
<dbReference type="AlphaFoldDB" id="A0AAE0BYF2"/>
<dbReference type="Proteomes" id="UP001190700">
    <property type="component" value="Unassembled WGS sequence"/>
</dbReference>
<name>A0AAE0BYF2_9CHLO</name>
<organism evidence="1 2">
    <name type="scientific">Cymbomonas tetramitiformis</name>
    <dbReference type="NCBI Taxonomy" id="36881"/>
    <lineage>
        <taxon>Eukaryota</taxon>
        <taxon>Viridiplantae</taxon>
        <taxon>Chlorophyta</taxon>
        <taxon>Pyramimonadophyceae</taxon>
        <taxon>Pyramimonadales</taxon>
        <taxon>Pyramimonadaceae</taxon>
        <taxon>Cymbomonas</taxon>
    </lineage>
</organism>
<reference evidence="1 2" key="1">
    <citation type="journal article" date="2015" name="Genome Biol. Evol.">
        <title>Comparative Genomics of a Bacterivorous Green Alga Reveals Evolutionary Causalities and Consequences of Phago-Mixotrophic Mode of Nutrition.</title>
        <authorList>
            <person name="Burns J.A."/>
            <person name="Paasch A."/>
            <person name="Narechania A."/>
            <person name="Kim E."/>
        </authorList>
    </citation>
    <scope>NUCLEOTIDE SEQUENCE [LARGE SCALE GENOMIC DNA]</scope>
    <source>
        <strain evidence="1 2">PLY_AMNH</strain>
    </source>
</reference>
<evidence type="ECO:0000313" key="2">
    <source>
        <dbReference type="Proteomes" id="UP001190700"/>
    </source>
</evidence>
<accession>A0AAE0BYF2</accession>
<protein>
    <submittedName>
        <fullName evidence="1">Uncharacterized protein</fullName>
    </submittedName>
</protein>
<sequence>MEIITTKSKTIAFQEADVARARTAELAWRVHSLGRRWRVHPHSEAIGQRCCALGPAAWRVHSLGLIVARARTRSGPSSACFSFQRATDSRRVHHASEEGDCGACFSPQVTVARARCTRVTAGACSHCEELIVALALALGAERRRVTRS</sequence>